<dbReference type="NCBIfam" id="TIGR01614">
    <property type="entry name" value="PME_inhib"/>
    <property type="match status" value="1"/>
</dbReference>
<name>A0A0E0BU29_9ORYZ</name>
<dbReference type="EnsemblPlants" id="OGLUM12G17340.1">
    <property type="protein sequence ID" value="OGLUM12G17340.1"/>
    <property type="gene ID" value="OGLUM12G17340"/>
</dbReference>
<evidence type="ECO:0000259" key="4">
    <source>
        <dbReference type="SMART" id="SM00856"/>
    </source>
</evidence>
<dbReference type="STRING" id="40148.A0A0E0BU29"/>
<evidence type="ECO:0000256" key="2">
    <source>
        <dbReference type="SAM" id="MobiDB-lite"/>
    </source>
</evidence>
<proteinExistence type="predicted"/>
<dbReference type="eggNOG" id="ENOG502S99C">
    <property type="taxonomic scope" value="Eukaryota"/>
</dbReference>
<dbReference type="Gramene" id="OGLUM12G17340.1">
    <property type="protein sequence ID" value="OGLUM12G17340.1"/>
    <property type="gene ID" value="OGLUM12G17340"/>
</dbReference>
<dbReference type="CDD" id="cd15800">
    <property type="entry name" value="PMEI-like_2"/>
    <property type="match status" value="1"/>
</dbReference>
<dbReference type="FunFam" id="1.20.140.40:FF:000003">
    <property type="entry name" value="Invertase/pectin methylesterase inhibitor family protein"/>
    <property type="match status" value="1"/>
</dbReference>
<evidence type="ECO:0000256" key="1">
    <source>
        <dbReference type="ARBA" id="ARBA00022729"/>
    </source>
</evidence>
<keyword evidence="6" id="KW-1185">Reference proteome</keyword>
<organism evidence="5">
    <name type="scientific">Oryza glumipatula</name>
    <dbReference type="NCBI Taxonomy" id="40148"/>
    <lineage>
        <taxon>Eukaryota</taxon>
        <taxon>Viridiplantae</taxon>
        <taxon>Streptophyta</taxon>
        <taxon>Embryophyta</taxon>
        <taxon>Tracheophyta</taxon>
        <taxon>Spermatophyta</taxon>
        <taxon>Magnoliopsida</taxon>
        <taxon>Liliopsida</taxon>
        <taxon>Poales</taxon>
        <taxon>Poaceae</taxon>
        <taxon>BOP clade</taxon>
        <taxon>Oryzoideae</taxon>
        <taxon>Oryzeae</taxon>
        <taxon>Oryzinae</taxon>
        <taxon>Oryza</taxon>
    </lineage>
</organism>
<dbReference type="SMR" id="A0A0E0BU29"/>
<feature type="region of interest" description="Disordered" evidence="2">
    <location>
        <begin position="36"/>
        <end position="68"/>
    </location>
</feature>
<dbReference type="GO" id="GO:0004857">
    <property type="term" value="F:enzyme inhibitor activity"/>
    <property type="evidence" value="ECO:0007669"/>
    <property type="project" value="InterPro"/>
</dbReference>
<dbReference type="Gene3D" id="1.20.140.40">
    <property type="entry name" value="Invertase/pectin methylesterase inhibitor family protein"/>
    <property type="match status" value="1"/>
</dbReference>
<feature type="domain" description="Pectinesterase inhibitor" evidence="4">
    <location>
        <begin position="71"/>
        <end position="221"/>
    </location>
</feature>
<dbReference type="HOGENOM" id="CLU_1311664_0_0_1"/>
<dbReference type="InterPro" id="IPR035513">
    <property type="entry name" value="Invertase/methylesterase_inhib"/>
</dbReference>
<dbReference type="AlphaFoldDB" id="A0A0E0BU29"/>
<sequence length="231" mass="23134">MASSPPLVACVLLAAVVFTAVAPPPAGAVCVPRNGKAAPGKPGMSPAPPKKLTPAPPTTPPPKAKPILPGPGGDLVKALCAKTDYPVVCQMTVVPPPAAGAAAKLDATAVLRLAMGAVRAKAAAAKKAAGALAADARTPALAKPVLRDCMDSYDDIAYSLDEADKAMAAGDKDTTGTMLDTARTDVDTCDQGFEERDGDIPPLMSKQDAELAKLASNCIAIAVAAGLRSSS</sequence>
<dbReference type="InterPro" id="IPR006501">
    <property type="entry name" value="Pectinesterase_inhib_dom"/>
</dbReference>
<dbReference type="Proteomes" id="UP000026961">
    <property type="component" value="Chromosome 12"/>
</dbReference>
<protein>
    <recommendedName>
        <fullName evidence="4">Pectinesterase inhibitor domain-containing protein</fullName>
    </recommendedName>
</protein>
<feature type="signal peptide" evidence="3">
    <location>
        <begin position="1"/>
        <end position="28"/>
    </location>
</feature>
<reference evidence="5" key="2">
    <citation type="submission" date="2018-05" db="EMBL/GenBank/DDBJ databases">
        <title>OgluRS3 (Oryza glumaepatula Reference Sequence Version 3).</title>
        <authorList>
            <person name="Zhang J."/>
            <person name="Kudrna D."/>
            <person name="Lee S."/>
            <person name="Talag J."/>
            <person name="Welchert J."/>
            <person name="Wing R.A."/>
        </authorList>
    </citation>
    <scope>NUCLEOTIDE SEQUENCE [LARGE SCALE GENOMIC DNA]</scope>
</reference>
<dbReference type="InterPro" id="IPR051955">
    <property type="entry name" value="PME_Inhibitor"/>
</dbReference>
<evidence type="ECO:0000256" key="3">
    <source>
        <dbReference type="SAM" id="SignalP"/>
    </source>
</evidence>
<evidence type="ECO:0000313" key="6">
    <source>
        <dbReference type="Proteomes" id="UP000026961"/>
    </source>
</evidence>
<dbReference type="SMART" id="SM00856">
    <property type="entry name" value="PMEI"/>
    <property type="match status" value="1"/>
</dbReference>
<dbReference type="PANTHER" id="PTHR31080:SF281">
    <property type="entry name" value="OS12G0561500 PROTEIN"/>
    <property type="match status" value="1"/>
</dbReference>
<dbReference type="Pfam" id="PF04043">
    <property type="entry name" value="PMEI"/>
    <property type="match status" value="1"/>
</dbReference>
<accession>A0A0E0BU29</accession>
<feature type="compositionally biased region" description="Pro residues" evidence="2">
    <location>
        <begin position="45"/>
        <end position="64"/>
    </location>
</feature>
<reference evidence="5" key="1">
    <citation type="submission" date="2015-04" db="UniProtKB">
        <authorList>
            <consortium name="EnsemblPlants"/>
        </authorList>
    </citation>
    <scope>IDENTIFICATION</scope>
</reference>
<dbReference type="PANTHER" id="PTHR31080">
    <property type="entry name" value="PECTINESTERASE INHIBITOR-LIKE"/>
    <property type="match status" value="1"/>
</dbReference>
<feature type="chain" id="PRO_5002355079" description="Pectinesterase inhibitor domain-containing protein" evidence="3">
    <location>
        <begin position="29"/>
        <end position="231"/>
    </location>
</feature>
<evidence type="ECO:0000313" key="5">
    <source>
        <dbReference type="EnsemblPlants" id="OGLUM12G17340.1"/>
    </source>
</evidence>
<dbReference type="SUPFAM" id="SSF101148">
    <property type="entry name" value="Plant invertase/pectin methylesterase inhibitor"/>
    <property type="match status" value="1"/>
</dbReference>
<keyword evidence="1 3" id="KW-0732">Signal</keyword>